<accession>A0A7D9JEK4</accession>
<dbReference type="OrthoDB" id="413993at2759"/>
<evidence type="ECO:0000256" key="5">
    <source>
        <dbReference type="ARBA" id="ARBA00039767"/>
    </source>
</evidence>
<sequence length="141" mass="15811">MEVITRHRNHLPQVIIHCFTGNKEEIKAYVDMGFYIGITGFICKEPRSRQIREAIKDGTLPLDKIIIETDAPYMVPSLPLSQLDETSRMLLMRCREGRNEPCTLPVIAKTIAKCMGREAKEVARVTTANAARVFGLSAPPV</sequence>
<dbReference type="Pfam" id="PF01026">
    <property type="entry name" value="TatD_DNase"/>
    <property type="match status" value="1"/>
</dbReference>
<proteinExistence type="inferred from homology"/>
<protein>
    <recommendedName>
        <fullName evidence="5">Deoxyribonuclease TATDN1</fullName>
    </recommendedName>
</protein>
<reference evidence="7" key="1">
    <citation type="submission" date="2020-04" db="EMBL/GenBank/DDBJ databases">
        <authorList>
            <person name="Alioto T."/>
            <person name="Alioto T."/>
            <person name="Gomez Garrido J."/>
        </authorList>
    </citation>
    <scope>NUCLEOTIDE SEQUENCE</scope>
    <source>
        <strain evidence="7">A484AB</strain>
    </source>
</reference>
<evidence type="ECO:0000256" key="3">
    <source>
        <dbReference type="ARBA" id="ARBA00022723"/>
    </source>
</evidence>
<dbReference type="GO" id="GO:0005829">
    <property type="term" value="C:cytosol"/>
    <property type="evidence" value="ECO:0007669"/>
    <property type="project" value="TreeGrafter"/>
</dbReference>
<dbReference type="PANTHER" id="PTHR10060:SF15">
    <property type="entry name" value="DEOXYRIBONUCLEASE TATDN1"/>
    <property type="match status" value="1"/>
</dbReference>
<dbReference type="Gene3D" id="3.20.20.140">
    <property type="entry name" value="Metal-dependent hydrolases"/>
    <property type="match status" value="1"/>
</dbReference>
<comment type="similarity">
    <text evidence="1">Belongs to the metallo-dependent hydrolases superfamily. TatD-type hydrolase family.</text>
</comment>
<dbReference type="PANTHER" id="PTHR10060">
    <property type="entry name" value="TATD FAMILY DEOXYRIBONUCLEASE"/>
    <property type="match status" value="1"/>
</dbReference>
<keyword evidence="8" id="KW-1185">Reference proteome</keyword>
<dbReference type="SUPFAM" id="SSF51556">
    <property type="entry name" value="Metallo-dependent hydrolases"/>
    <property type="match status" value="1"/>
</dbReference>
<keyword evidence="3" id="KW-0479">Metal-binding</keyword>
<evidence type="ECO:0000256" key="2">
    <source>
        <dbReference type="ARBA" id="ARBA00022722"/>
    </source>
</evidence>
<evidence type="ECO:0000256" key="1">
    <source>
        <dbReference type="ARBA" id="ARBA00009275"/>
    </source>
</evidence>
<dbReference type="InterPro" id="IPR032466">
    <property type="entry name" value="Metal_Hydrolase"/>
</dbReference>
<keyword evidence="2" id="KW-0540">Nuclease</keyword>
<dbReference type="Proteomes" id="UP001152795">
    <property type="component" value="Unassembled WGS sequence"/>
</dbReference>
<evidence type="ECO:0000313" key="7">
    <source>
        <dbReference type="EMBL" id="CAB4027932.1"/>
    </source>
</evidence>
<evidence type="ECO:0000313" key="8">
    <source>
        <dbReference type="Proteomes" id="UP001152795"/>
    </source>
</evidence>
<dbReference type="GO" id="GO:0008310">
    <property type="term" value="F:single-stranded DNA 3'-5' DNA exonuclease activity"/>
    <property type="evidence" value="ECO:0007669"/>
    <property type="project" value="TreeGrafter"/>
</dbReference>
<evidence type="ECO:0000256" key="4">
    <source>
        <dbReference type="ARBA" id="ARBA00022801"/>
    </source>
</evidence>
<dbReference type="GO" id="GO:0046872">
    <property type="term" value="F:metal ion binding"/>
    <property type="evidence" value="ECO:0007669"/>
    <property type="project" value="UniProtKB-KW"/>
</dbReference>
<organism evidence="7 8">
    <name type="scientific">Paramuricea clavata</name>
    <name type="common">Red gorgonian</name>
    <name type="synonym">Violescent sea-whip</name>
    <dbReference type="NCBI Taxonomy" id="317549"/>
    <lineage>
        <taxon>Eukaryota</taxon>
        <taxon>Metazoa</taxon>
        <taxon>Cnidaria</taxon>
        <taxon>Anthozoa</taxon>
        <taxon>Octocorallia</taxon>
        <taxon>Malacalcyonacea</taxon>
        <taxon>Plexauridae</taxon>
        <taxon>Paramuricea</taxon>
    </lineage>
</organism>
<dbReference type="AlphaFoldDB" id="A0A7D9JEK4"/>
<comment type="caution">
    <text evidence="7">The sequence shown here is derived from an EMBL/GenBank/DDBJ whole genome shotgun (WGS) entry which is preliminary data.</text>
</comment>
<keyword evidence="4" id="KW-0378">Hydrolase</keyword>
<dbReference type="InterPro" id="IPR050891">
    <property type="entry name" value="TatD-type_Hydrolase"/>
</dbReference>
<gene>
    <name evidence="7" type="ORF">PACLA_8A044918</name>
</gene>
<evidence type="ECO:0000256" key="6">
    <source>
        <dbReference type="ARBA" id="ARBA00045223"/>
    </source>
</evidence>
<dbReference type="InterPro" id="IPR001130">
    <property type="entry name" value="TatD-like"/>
</dbReference>
<dbReference type="EMBL" id="CACRXK020015137">
    <property type="protein sequence ID" value="CAB4027932.1"/>
    <property type="molecule type" value="Genomic_DNA"/>
</dbReference>
<comment type="function">
    <text evidence="6">Deoxyribonuclease which catalyzes (in vitro) the decatenation of kinetoplast DNA, which are circular DNA catenated to each other, producing linear DNA molecules. Plays an important role in chromosomal segregation and cell cycle progression during eye development probably via its DNA decatenation activity.</text>
</comment>
<name>A0A7D9JEK4_PARCT</name>